<protein>
    <submittedName>
        <fullName evidence="2">Outer membrane insertion signal domain protein</fullName>
    </submittedName>
</protein>
<dbReference type="Pfam" id="PF18998">
    <property type="entry name" value="Flg_new_2"/>
    <property type="match status" value="2"/>
</dbReference>
<feature type="domain" description="Bacterial repeat" evidence="1">
    <location>
        <begin position="56"/>
        <end position="115"/>
    </location>
</feature>
<dbReference type="RefSeq" id="WP_006848216.1">
    <property type="nucleotide sequence ID" value="NZ_CP085932.1"/>
</dbReference>
<dbReference type="STRING" id="537011.PREVCOP_05523"/>
<name>D1PE75_9BACT</name>
<dbReference type="HOGENOM" id="CLU_1069016_0_0_10"/>
<dbReference type="OrthoDB" id="9759776at2"/>
<dbReference type="InterPro" id="IPR044060">
    <property type="entry name" value="Bacterial_rp_domain"/>
</dbReference>
<dbReference type="PaxDb" id="537011-PREVCOP_05523"/>
<organism evidence="2 3">
    <name type="scientific">Segatella copri DSM 18205</name>
    <dbReference type="NCBI Taxonomy" id="537011"/>
    <lineage>
        <taxon>Bacteria</taxon>
        <taxon>Pseudomonadati</taxon>
        <taxon>Bacteroidota</taxon>
        <taxon>Bacteroidia</taxon>
        <taxon>Bacteroidales</taxon>
        <taxon>Prevotellaceae</taxon>
        <taxon>Segatella</taxon>
    </lineage>
</organism>
<evidence type="ECO:0000313" key="2">
    <source>
        <dbReference type="EMBL" id="EFB35006.1"/>
    </source>
</evidence>
<accession>D1PE75</accession>
<dbReference type="GeneID" id="69847980"/>
<sequence length="260" mass="29236">MKSIIRYSFITWLLLLLGSTMLMASLPADDDFNPSSPPEPNVRFKVEVVSSPYAYSSGSGKYLQGENVYISTSSSNENYQFSYWKKDGERYTDQQYFSYTMTDENVVFEAVYDYVPVNPAEPSPMNKYRLYLDSDDSGNCSFNRASGEKVEAGMSVWLNAYLSMGYKFLGWYKGEELINKEQSFYYTMPTEDVRITAHVAYSPESPADPSGPGQDNVDTGISQVALPSKISQAYHLDGTKAAALQPGQVYIINHKKVLVR</sequence>
<dbReference type="Proteomes" id="UP000004477">
    <property type="component" value="Unassembled WGS sequence"/>
</dbReference>
<evidence type="ECO:0000259" key="1">
    <source>
        <dbReference type="Pfam" id="PF18998"/>
    </source>
</evidence>
<gene>
    <name evidence="2" type="ORF">PREVCOP_05523</name>
</gene>
<evidence type="ECO:0000313" key="3">
    <source>
        <dbReference type="Proteomes" id="UP000004477"/>
    </source>
</evidence>
<dbReference type="AlphaFoldDB" id="D1PE75"/>
<reference evidence="2" key="1">
    <citation type="submission" date="2009-11" db="EMBL/GenBank/DDBJ databases">
        <authorList>
            <person name="Weinstock G."/>
            <person name="Sodergren E."/>
            <person name="Clifton S."/>
            <person name="Fulton L."/>
            <person name="Fulton B."/>
            <person name="Courtney L."/>
            <person name="Fronick C."/>
            <person name="Harrison M."/>
            <person name="Strong C."/>
            <person name="Farmer C."/>
            <person name="Delahaunty K."/>
            <person name="Markovic C."/>
            <person name="Hall O."/>
            <person name="Minx P."/>
            <person name="Tomlinson C."/>
            <person name="Mitreva M."/>
            <person name="Nelson J."/>
            <person name="Hou S."/>
            <person name="Wollam A."/>
            <person name="Pepin K.H."/>
            <person name="Johnson M."/>
            <person name="Bhonagiri V."/>
            <person name="Nash W.E."/>
            <person name="Warren W."/>
            <person name="Chinwalla A."/>
            <person name="Mardis E.R."/>
            <person name="Wilson R.K."/>
        </authorList>
    </citation>
    <scope>NUCLEOTIDE SEQUENCE [LARGE SCALE GENOMIC DNA]</scope>
    <source>
        <strain evidence="2">DSM 18205</strain>
    </source>
</reference>
<proteinExistence type="predicted"/>
<feature type="domain" description="Bacterial repeat" evidence="1">
    <location>
        <begin position="144"/>
        <end position="198"/>
    </location>
</feature>
<dbReference type="EMBL" id="ACBX02000021">
    <property type="protein sequence ID" value="EFB35006.1"/>
    <property type="molecule type" value="Genomic_DNA"/>
</dbReference>
<keyword evidence="3" id="KW-1185">Reference proteome</keyword>
<comment type="caution">
    <text evidence="2">The sequence shown here is derived from an EMBL/GenBank/DDBJ whole genome shotgun (WGS) entry which is preliminary data.</text>
</comment>